<evidence type="ECO:0000256" key="4">
    <source>
        <dbReference type="PROSITE-ProRule" id="PRU00433"/>
    </source>
</evidence>
<dbReference type="EMBL" id="JBHUII010000013">
    <property type="protein sequence ID" value="MFD2207664.1"/>
    <property type="molecule type" value="Genomic_DNA"/>
</dbReference>
<dbReference type="Proteomes" id="UP001597294">
    <property type="component" value="Unassembled WGS sequence"/>
</dbReference>
<evidence type="ECO:0000313" key="6">
    <source>
        <dbReference type="EMBL" id="MFD2207664.1"/>
    </source>
</evidence>
<dbReference type="PROSITE" id="PS51007">
    <property type="entry name" value="CYTC"/>
    <property type="match status" value="1"/>
</dbReference>
<evidence type="ECO:0000256" key="1">
    <source>
        <dbReference type="ARBA" id="ARBA00022617"/>
    </source>
</evidence>
<sequence>MKYKIFEEFKNMKVKNKYQIIFVLGFVVLVGGVFANNIIENMSDSEGIKVPEFSVIAQKGKIAFNNSCAQCHGSNGSGTSNGPPLIHNIYNPGHHGDQSFILASKNGVRQHHWKFGNMPPQRQVQLVDVQNIIRYIREIQEENGILYQKHTM</sequence>
<reference evidence="7" key="1">
    <citation type="journal article" date="2019" name="Int. J. Syst. Evol. Microbiol.">
        <title>The Global Catalogue of Microorganisms (GCM) 10K type strain sequencing project: providing services to taxonomists for standard genome sequencing and annotation.</title>
        <authorList>
            <consortium name="The Broad Institute Genomics Platform"/>
            <consortium name="The Broad Institute Genome Sequencing Center for Infectious Disease"/>
            <person name="Wu L."/>
            <person name="Ma J."/>
        </authorList>
    </citation>
    <scope>NUCLEOTIDE SEQUENCE [LARGE SCALE GENOMIC DNA]</scope>
    <source>
        <strain evidence="7">CGMCC 4.7192</strain>
    </source>
</reference>
<evidence type="ECO:0000256" key="2">
    <source>
        <dbReference type="ARBA" id="ARBA00022723"/>
    </source>
</evidence>
<dbReference type="SUPFAM" id="SSF46626">
    <property type="entry name" value="Cytochrome c"/>
    <property type="match status" value="1"/>
</dbReference>
<protein>
    <submittedName>
        <fullName evidence="6">C-type cytochrome</fullName>
    </submittedName>
</protein>
<organism evidence="6 7">
    <name type="scientific">Kiloniella antarctica</name>
    <dbReference type="NCBI Taxonomy" id="1550907"/>
    <lineage>
        <taxon>Bacteria</taxon>
        <taxon>Pseudomonadati</taxon>
        <taxon>Pseudomonadota</taxon>
        <taxon>Alphaproteobacteria</taxon>
        <taxon>Rhodospirillales</taxon>
        <taxon>Kiloniellaceae</taxon>
        <taxon>Kiloniella</taxon>
    </lineage>
</organism>
<dbReference type="RefSeq" id="WP_380254538.1">
    <property type="nucleotide sequence ID" value="NZ_JBHUII010000013.1"/>
</dbReference>
<dbReference type="Pfam" id="PF00034">
    <property type="entry name" value="Cytochrom_C"/>
    <property type="match status" value="1"/>
</dbReference>
<feature type="domain" description="Cytochrome c" evidence="5">
    <location>
        <begin position="55"/>
        <end position="140"/>
    </location>
</feature>
<dbReference type="InterPro" id="IPR009056">
    <property type="entry name" value="Cyt_c-like_dom"/>
</dbReference>
<gene>
    <name evidence="6" type="ORF">ACFSKO_18770</name>
</gene>
<proteinExistence type="predicted"/>
<dbReference type="InterPro" id="IPR036909">
    <property type="entry name" value="Cyt_c-like_dom_sf"/>
</dbReference>
<evidence type="ECO:0000259" key="5">
    <source>
        <dbReference type="PROSITE" id="PS51007"/>
    </source>
</evidence>
<evidence type="ECO:0000313" key="7">
    <source>
        <dbReference type="Proteomes" id="UP001597294"/>
    </source>
</evidence>
<keyword evidence="1 4" id="KW-0349">Heme</keyword>
<comment type="caution">
    <text evidence="6">The sequence shown here is derived from an EMBL/GenBank/DDBJ whole genome shotgun (WGS) entry which is preliminary data.</text>
</comment>
<name>A0ABW5BPY9_9PROT</name>
<keyword evidence="3 4" id="KW-0408">Iron</keyword>
<accession>A0ABW5BPY9</accession>
<dbReference type="Gene3D" id="1.10.760.10">
    <property type="entry name" value="Cytochrome c-like domain"/>
    <property type="match status" value="1"/>
</dbReference>
<evidence type="ECO:0000256" key="3">
    <source>
        <dbReference type="ARBA" id="ARBA00023004"/>
    </source>
</evidence>
<keyword evidence="2 4" id="KW-0479">Metal-binding</keyword>
<keyword evidence="7" id="KW-1185">Reference proteome</keyword>